<dbReference type="Pfam" id="PF01564">
    <property type="entry name" value="Spermine_synth"/>
    <property type="match status" value="1"/>
</dbReference>
<keyword evidence="3" id="KW-0808">Transferase</keyword>
<evidence type="ECO:0000256" key="3">
    <source>
        <dbReference type="ARBA" id="ARBA00022679"/>
    </source>
</evidence>
<keyword evidence="4" id="KW-0511">Multifunctional enzyme</keyword>
<reference evidence="6" key="1">
    <citation type="journal article" date="2020" name="bioRxiv">
        <title>Chromosome-level reference genome of the European wasp spider Argiope bruennichi: a resource for studies on range expansion and evolutionary adaptation.</title>
        <authorList>
            <person name="Sheffer M.M."/>
            <person name="Hoppe A."/>
            <person name="Krehenwinkel H."/>
            <person name="Uhl G."/>
            <person name="Kuss A.W."/>
            <person name="Jensen L."/>
            <person name="Jensen C."/>
            <person name="Gillespie R.G."/>
            <person name="Hoff K.J."/>
            <person name="Prost S."/>
        </authorList>
    </citation>
    <scope>NUCLEOTIDE SEQUENCE</scope>
</reference>
<dbReference type="InterPro" id="IPR029063">
    <property type="entry name" value="SAM-dependent_MTases_sf"/>
</dbReference>
<evidence type="ECO:0000313" key="7">
    <source>
        <dbReference type="Proteomes" id="UP000807504"/>
    </source>
</evidence>
<evidence type="ECO:0000256" key="2">
    <source>
        <dbReference type="ARBA" id="ARBA00022603"/>
    </source>
</evidence>
<dbReference type="Proteomes" id="UP000807504">
    <property type="component" value="Unassembled WGS sequence"/>
</dbReference>
<feature type="domain" description="Methyltransferase" evidence="5">
    <location>
        <begin position="47"/>
        <end position="158"/>
    </location>
</feature>
<dbReference type="SUPFAM" id="SSF53335">
    <property type="entry name" value="S-adenosyl-L-methionine-dependent methyltransferases"/>
    <property type="match status" value="2"/>
</dbReference>
<dbReference type="PANTHER" id="PTHR12176:SF78">
    <property type="entry name" value="EEF1A LYSINE AND N-TERMINAL METHYLTRANSFERASE"/>
    <property type="match status" value="1"/>
</dbReference>
<dbReference type="GO" id="GO:0008168">
    <property type="term" value="F:methyltransferase activity"/>
    <property type="evidence" value="ECO:0007669"/>
    <property type="project" value="UniProtKB-KW"/>
</dbReference>
<accession>A0A8T0ESX5</accession>
<proteinExistence type="inferred from homology"/>
<comment type="similarity">
    <text evidence="1">Belongs to the methyltransferase superfamily.</text>
</comment>
<organism evidence="6 7">
    <name type="scientific">Argiope bruennichi</name>
    <name type="common">Wasp spider</name>
    <name type="synonym">Aranea bruennichi</name>
    <dbReference type="NCBI Taxonomy" id="94029"/>
    <lineage>
        <taxon>Eukaryota</taxon>
        <taxon>Metazoa</taxon>
        <taxon>Ecdysozoa</taxon>
        <taxon>Arthropoda</taxon>
        <taxon>Chelicerata</taxon>
        <taxon>Arachnida</taxon>
        <taxon>Araneae</taxon>
        <taxon>Araneomorphae</taxon>
        <taxon>Entelegynae</taxon>
        <taxon>Araneoidea</taxon>
        <taxon>Araneidae</taxon>
        <taxon>Argiope</taxon>
    </lineage>
</organism>
<dbReference type="AlphaFoldDB" id="A0A8T0ESX5"/>
<dbReference type="FunFam" id="3.40.50.150:FF:000110">
    <property type="entry name" value="methyltransferase-like protein 13 isoform X1"/>
    <property type="match status" value="1"/>
</dbReference>
<keyword evidence="2 6" id="KW-0489">Methyltransferase</keyword>
<comment type="caution">
    <text evidence="6">The sequence shown here is derived from an EMBL/GenBank/DDBJ whole genome shotgun (WGS) entry which is preliminary data.</text>
</comment>
<dbReference type="Pfam" id="PF13847">
    <property type="entry name" value="Methyltransf_31"/>
    <property type="match status" value="1"/>
</dbReference>
<dbReference type="CDD" id="cd02440">
    <property type="entry name" value="AdoMet_MTases"/>
    <property type="match status" value="1"/>
</dbReference>
<dbReference type="EMBL" id="JABXBU010002072">
    <property type="protein sequence ID" value="KAF8778548.1"/>
    <property type="molecule type" value="Genomic_DNA"/>
</dbReference>
<name>A0A8T0ESX5_ARGBR</name>
<protein>
    <submittedName>
        <fullName evidence="6">EEF1A lysine and N-terminal methyltransferase like protein</fullName>
    </submittedName>
</protein>
<dbReference type="Gene3D" id="3.40.50.150">
    <property type="entry name" value="Vaccinia Virus protein VP39"/>
    <property type="match status" value="2"/>
</dbReference>
<gene>
    <name evidence="6" type="ORF">HNY73_015259</name>
</gene>
<reference evidence="6" key="2">
    <citation type="submission" date="2020-06" db="EMBL/GenBank/DDBJ databases">
        <authorList>
            <person name="Sheffer M."/>
        </authorList>
    </citation>
    <scope>NUCLEOTIDE SEQUENCE</scope>
</reference>
<evidence type="ECO:0000313" key="6">
    <source>
        <dbReference type="EMBL" id="KAF8778548.1"/>
    </source>
</evidence>
<sequence length="667" mass="76006">MDLLPKDHKDFGSKDYWNEFFSKQKSQPFEWYGEYESLSEILDKYIHPRDKVLIVGCGNSKLSADLYDVGICDSISIDISSPVINQMKERYGKDRPKMQFEVMDIFKLTFDDGIFSVVVDKGTLDALLVDKSEEVDERINTMFSQIERVLRNGGRYLCFSLLQEHVLNKLLDWFIDKGWLIRLHRCTKAEAKHEDALAFPVYAVVMTKLKKIPGAQMVLEIVHAGLSTPQRCSSKSDVIDYVKSAQHYAFLKHYLNKKKMAEDDICLELCSPDTGRVKYRMFVVDRKEKSKMKFAVFVVVQGRETEWLFSTPQGRQELAANISCERLIVVHLLRDNVYSSLEEVKSDLSAKVLELAPGSCKDQVPILSLGDDVGQRDIRCRDKSELSGEYVVEDVLSNKEDLYRRLIFLNSPYIIQSEAKLMTVPVKKKKKKGSSKLQIDFDYIACDHHIAIISGFAFLKYKMLCPSILLIGLGGGTLPMYIHKHFPDASVEVVELDASVLDIAKKWFNLITDNRLKVHISDGLTFIQNAATNGLKYDIVILDVDNKDLSLGISGPPVAFLETAMLENMLQLVYDSGLVIINLACRNSELYKEAYSKLKSVFKIMYSRKIPAEVNEVIYCVKTDDSKDLLELTKDNYSTLTSFLEKRTTYSDVFDVVDLESCLTEIT</sequence>
<evidence type="ECO:0000256" key="1">
    <source>
        <dbReference type="ARBA" id="ARBA00008361"/>
    </source>
</evidence>
<dbReference type="InterPro" id="IPR025714">
    <property type="entry name" value="Methyltranfer_dom"/>
</dbReference>
<evidence type="ECO:0000259" key="5">
    <source>
        <dbReference type="Pfam" id="PF13847"/>
    </source>
</evidence>
<dbReference type="InterPro" id="IPR051419">
    <property type="entry name" value="Lys/N-term_MeTrsfase_sf"/>
</dbReference>
<evidence type="ECO:0000256" key="4">
    <source>
        <dbReference type="ARBA" id="ARBA00023268"/>
    </source>
</evidence>
<keyword evidence="7" id="KW-1185">Reference proteome</keyword>
<dbReference type="GO" id="GO:0032259">
    <property type="term" value="P:methylation"/>
    <property type="evidence" value="ECO:0007669"/>
    <property type="project" value="UniProtKB-KW"/>
</dbReference>
<dbReference type="PANTHER" id="PTHR12176">
    <property type="entry name" value="SAM-DEPENDENT METHYLTRANSFERASE SUPERFAMILY PROTEIN"/>
    <property type="match status" value="1"/>
</dbReference>